<gene>
    <name evidence="2" type="ORF">M231_05762</name>
</gene>
<dbReference type="VEuPathDB" id="FungiDB:TREMEDRAFT_58373"/>
<proteinExistence type="predicted"/>
<protein>
    <submittedName>
        <fullName evidence="2">Uncharacterized protein</fullName>
    </submittedName>
</protein>
<dbReference type="AlphaFoldDB" id="A0A4Q1BHC3"/>
<feature type="compositionally biased region" description="Low complexity" evidence="1">
    <location>
        <begin position="134"/>
        <end position="145"/>
    </location>
</feature>
<evidence type="ECO:0000313" key="2">
    <source>
        <dbReference type="EMBL" id="RXK36998.1"/>
    </source>
</evidence>
<comment type="caution">
    <text evidence="2">The sequence shown here is derived from an EMBL/GenBank/DDBJ whole genome shotgun (WGS) entry which is preliminary data.</text>
</comment>
<dbReference type="Proteomes" id="UP000289152">
    <property type="component" value="Unassembled WGS sequence"/>
</dbReference>
<accession>A0A4Q1BHC3</accession>
<name>A0A4Q1BHC3_TREME</name>
<dbReference type="InParanoid" id="A0A4Q1BHC3"/>
<dbReference type="EMBL" id="SDIL01000081">
    <property type="protein sequence ID" value="RXK36998.1"/>
    <property type="molecule type" value="Genomic_DNA"/>
</dbReference>
<evidence type="ECO:0000313" key="3">
    <source>
        <dbReference type="Proteomes" id="UP000289152"/>
    </source>
</evidence>
<organism evidence="2 3">
    <name type="scientific">Tremella mesenterica</name>
    <name type="common">Jelly fungus</name>
    <dbReference type="NCBI Taxonomy" id="5217"/>
    <lineage>
        <taxon>Eukaryota</taxon>
        <taxon>Fungi</taxon>
        <taxon>Dikarya</taxon>
        <taxon>Basidiomycota</taxon>
        <taxon>Agaricomycotina</taxon>
        <taxon>Tremellomycetes</taxon>
        <taxon>Tremellales</taxon>
        <taxon>Tremellaceae</taxon>
        <taxon>Tremella</taxon>
    </lineage>
</organism>
<keyword evidence="3" id="KW-1185">Reference proteome</keyword>
<feature type="region of interest" description="Disordered" evidence="1">
    <location>
        <begin position="126"/>
        <end position="145"/>
    </location>
</feature>
<sequence>MEFKGLDAILKLIHRLDNAKLVMTPAFSESFLQGQSNDGNRVKLYLPNQDQLQESLGNMPLNFVLVNGEHNALSFPQWPATPDIIPLENISGRWTTQMSYEIHGTRENGSEKTILLPFTIHMHTMGLPLPHSSPPQVSRSRSSKL</sequence>
<reference evidence="2 3" key="1">
    <citation type="submission" date="2016-06" db="EMBL/GenBank/DDBJ databases">
        <title>Evolution of pathogenesis and genome organization in the Tremellales.</title>
        <authorList>
            <person name="Cuomo C."/>
            <person name="Litvintseva A."/>
            <person name="Heitman J."/>
            <person name="Chen Y."/>
            <person name="Sun S."/>
            <person name="Springer D."/>
            <person name="Dromer F."/>
            <person name="Young S."/>
            <person name="Zeng Q."/>
            <person name="Chapman S."/>
            <person name="Gujja S."/>
            <person name="Saif S."/>
            <person name="Birren B."/>
        </authorList>
    </citation>
    <scope>NUCLEOTIDE SEQUENCE [LARGE SCALE GENOMIC DNA]</scope>
    <source>
        <strain evidence="2 3">ATCC 28783</strain>
    </source>
</reference>
<evidence type="ECO:0000256" key="1">
    <source>
        <dbReference type="SAM" id="MobiDB-lite"/>
    </source>
</evidence>